<dbReference type="EMBL" id="JACWZY010000002">
    <property type="protein sequence ID" value="MBD2699830.1"/>
    <property type="molecule type" value="Genomic_DNA"/>
</dbReference>
<comment type="caution">
    <text evidence="1">The sequence shown here is derived from an EMBL/GenBank/DDBJ whole genome shotgun (WGS) entry which is preliminary data.</text>
</comment>
<evidence type="ECO:0000313" key="2">
    <source>
        <dbReference type="Proteomes" id="UP000598820"/>
    </source>
</evidence>
<sequence>MKSKLIYPDEPIEGLYSSNLIDENTRQSLIKYRRAIYELVCVGTHLLSWEFTINTGSYFEKLAVAAFFRRILQLLDSISILIGEGAADICEIQMRSLVEITLGFEYLLKDDIENRSLIFFLYEYNRKKKSYEKYNAAYNSKYSNLQQAYKSDGFILNDINEIPENTDIIIHYEEKINDPIFDPFRVDFNLKKNNNNLKWYHLGSNIQSLGLLARELGRFELYDIVYQQYNNPVHGTDLMNGVFEHDGVNINLKEIRDPANSKDITRLAIQIGCMAFDHISKRFTKDQQEEVHFRLGRYEVQHTKGIFDKKHI</sequence>
<proteinExistence type="predicted"/>
<name>A0A926Y0R3_9BACT</name>
<keyword evidence="2" id="KW-1185">Reference proteome</keyword>
<evidence type="ECO:0000313" key="1">
    <source>
        <dbReference type="EMBL" id="MBD2699830.1"/>
    </source>
</evidence>
<dbReference type="Pfam" id="PF18928">
    <property type="entry name" value="DUF5677"/>
    <property type="match status" value="1"/>
</dbReference>
<dbReference type="InterPro" id="IPR043733">
    <property type="entry name" value="DUF5677"/>
</dbReference>
<accession>A0A926Y0R3</accession>
<gene>
    <name evidence="1" type="ORF">IC229_04230</name>
</gene>
<protein>
    <submittedName>
        <fullName evidence="1">Uncharacterized protein</fullName>
    </submittedName>
</protein>
<dbReference type="AlphaFoldDB" id="A0A926Y0R3"/>
<dbReference type="RefSeq" id="WP_190885670.1">
    <property type="nucleotide sequence ID" value="NZ_JACWZY010000002.1"/>
</dbReference>
<reference evidence="1" key="1">
    <citation type="submission" date="2020-09" db="EMBL/GenBank/DDBJ databases">
        <authorList>
            <person name="Kim M.K."/>
        </authorList>
    </citation>
    <scope>NUCLEOTIDE SEQUENCE</scope>
    <source>
        <strain evidence="1">BT702</strain>
    </source>
</reference>
<organism evidence="1 2">
    <name type="scientific">Spirosoma profusum</name>
    <dbReference type="NCBI Taxonomy" id="2771354"/>
    <lineage>
        <taxon>Bacteria</taxon>
        <taxon>Pseudomonadati</taxon>
        <taxon>Bacteroidota</taxon>
        <taxon>Cytophagia</taxon>
        <taxon>Cytophagales</taxon>
        <taxon>Cytophagaceae</taxon>
        <taxon>Spirosoma</taxon>
    </lineage>
</organism>
<dbReference type="Proteomes" id="UP000598820">
    <property type="component" value="Unassembled WGS sequence"/>
</dbReference>